<sequence length="209" mass="21914">MKKKIMALLAAIATVFGLGFGASTAMAAPAVPYAPAIQGTVTYDSTNRTLTAAIDSGGAVDAGYKYVYAQYDSTLVSSVELAAAFDHTQYVGEAKADVFTVRIHLTDKAVKNATKIYVKFYMCKTQKADPTAEDIQNWLASGEALQVKGTEQDLSVSFNIPQVGEQTESSEPSGSTAKTGAAVAPYIVAVLLLAAAGIALMAVRKSTTR</sequence>
<protein>
    <submittedName>
        <fullName evidence="3">Uncharacterized protein</fullName>
    </submittedName>
</protein>
<reference evidence="3" key="1">
    <citation type="submission" date="2020-08" db="EMBL/GenBank/DDBJ databases">
        <authorList>
            <person name="Cejkova D."/>
            <person name="Kubasova T."/>
            <person name="Jahodarova E."/>
            <person name="Rychlik I."/>
        </authorList>
    </citation>
    <scope>NUCLEOTIDE SEQUENCE</scope>
    <source>
        <strain evidence="3">An836</strain>
    </source>
</reference>
<dbReference type="EMBL" id="JACLYU010000006">
    <property type="protein sequence ID" value="MBM6699624.1"/>
    <property type="molecule type" value="Genomic_DNA"/>
</dbReference>
<comment type="caution">
    <text evidence="3">The sequence shown here is derived from an EMBL/GenBank/DDBJ whole genome shotgun (WGS) entry which is preliminary data.</text>
</comment>
<evidence type="ECO:0000313" key="4">
    <source>
        <dbReference type="Proteomes" id="UP000718821"/>
    </source>
</evidence>
<keyword evidence="1" id="KW-1133">Transmembrane helix</keyword>
<gene>
    <name evidence="3" type="ORF">H7U32_04705</name>
</gene>
<name>A0A938WWN6_9BIFI</name>
<keyword evidence="1" id="KW-0472">Membrane</keyword>
<evidence type="ECO:0000256" key="2">
    <source>
        <dbReference type="SAM" id="SignalP"/>
    </source>
</evidence>
<keyword evidence="2" id="KW-0732">Signal</keyword>
<keyword evidence="1" id="KW-0812">Transmembrane</keyword>
<feature type="chain" id="PRO_5037689626" evidence="2">
    <location>
        <begin position="28"/>
        <end position="209"/>
    </location>
</feature>
<feature type="signal peptide" evidence="2">
    <location>
        <begin position="1"/>
        <end position="27"/>
    </location>
</feature>
<keyword evidence="4" id="KW-1185">Reference proteome</keyword>
<evidence type="ECO:0000313" key="3">
    <source>
        <dbReference type="EMBL" id="MBM6699624.1"/>
    </source>
</evidence>
<feature type="transmembrane region" description="Helical" evidence="1">
    <location>
        <begin position="183"/>
        <end position="203"/>
    </location>
</feature>
<dbReference type="RefSeq" id="WP_204468522.1">
    <property type="nucleotide sequence ID" value="NZ_JACLYU010000006.1"/>
</dbReference>
<accession>A0A938WWN6</accession>
<organism evidence="3 4">
    <name type="scientific">Bifidobacterium pullorum subsp. saeculare</name>
    <dbReference type="NCBI Taxonomy" id="78257"/>
    <lineage>
        <taxon>Bacteria</taxon>
        <taxon>Bacillati</taxon>
        <taxon>Actinomycetota</taxon>
        <taxon>Actinomycetes</taxon>
        <taxon>Bifidobacteriales</taxon>
        <taxon>Bifidobacteriaceae</taxon>
        <taxon>Bifidobacterium</taxon>
    </lineage>
</organism>
<dbReference type="Proteomes" id="UP000718821">
    <property type="component" value="Unassembled WGS sequence"/>
</dbReference>
<dbReference type="AlphaFoldDB" id="A0A938WWN6"/>
<reference evidence="3" key="2">
    <citation type="journal article" date="2021" name="Sci. Rep.">
        <title>The distribution of antibiotic resistance genes in chicken gut microbiota commensals.</title>
        <authorList>
            <person name="Juricova H."/>
            <person name="Matiasovicova J."/>
            <person name="Kubasova T."/>
            <person name="Cejkova D."/>
            <person name="Rychlik I."/>
        </authorList>
    </citation>
    <scope>NUCLEOTIDE SEQUENCE</scope>
    <source>
        <strain evidence="3">An836</strain>
    </source>
</reference>
<proteinExistence type="predicted"/>
<evidence type="ECO:0000256" key="1">
    <source>
        <dbReference type="SAM" id="Phobius"/>
    </source>
</evidence>